<proteinExistence type="predicted"/>
<organism evidence="4 5">
    <name type="scientific">Candidatus Corynebacterium gallistercoris</name>
    <dbReference type="NCBI Taxonomy" id="2838530"/>
    <lineage>
        <taxon>Bacteria</taxon>
        <taxon>Bacillati</taxon>
        <taxon>Actinomycetota</taxon>
        <taxon>Actinomycetes</taxon>
        <taxon>Mycobacteriales</taxon>
        <taxon>Corynebacteriaceae</taxon>
        <taxon>Corynebacterium</taxon>
    </lineage>
</organism>
<dbReference type="Proteomes" id="UP000824189">
    <property type="component" value="Unassembled WGS sequence"/>
</dbReference>
<dbReference type="PROSITE" id="PS51186">
    <property type="entry name" value="GNAT"/>
    <property type="match status" value="1"/>
</dbReference>
<evidence type="ECO:0000259" key="3">
    <source>
        <dbReference type="PROSITE" id="PS51186"/>
    </source>
</evidence>
<dbReference type="GO" id="GO:0016747">
    <property type="term" value="F:acyltransferase activity, transferring groups other than amino-acyl groups"/>
    <property type="evidence" value="ECO:0007669"/>
    <property type="project" value="InterPro"/>
</dbReference>
<evidence type="ECO:0000256" key="1">
    <source>
        <dbReference type="ARBA" id="ARBA00022679"/>
    </source>
</evidence>
<feature type="domain" description="N-acetyltransferase" evidence="3">
    <location>
        <begin position="1"/>
        <end position="159"/>
    </location>
</feature>
<accession>A0A9D1S1U6</accession>
<comment type="caution">
    <text evidence="4">The sequence shown here is derived from an EMBL/GenBank/DDBJ whole genome shotgun (WGS) entry which is preliminary data.</text>
</comment>
<name>A0A9D1S1U6_9CORY</name>
<dbReference type="Gene3D" id="3.40.630.30">
    <property type="match status" value="1"/>
</dbReference>
<keyword evidence="2" id="KW-0012">Acyltransferase</keyword>
<dbReference type="AlphaFoldDB" id="A0A9D1S1U6"/>
<gene>
    <name evidence="4" type="ORF">H9867_09600</name>
</gene>
<sequence length="182" mass="20272">MEQEDYPRVSEILQAGMDTGEATYERDAPADWDSFISHRVRELAFVAEEQGVILGWITATPTSHRGVFDGVVEDSIYVSPDAAGKGVAGKLLDVLLDKAGEQGFWSMHSSIFLENEGSVALHESRGFTPVGVFHCMAKMSYGPKEGQWRDNLLMERILEKGPAWESFSQTEAYKNSNSYKED</sequence>
<dbReference type="CDD" id="cd04301">
    <property type="entry name" value="NAT_SF"/>
    <property type="match status" value="1"/>
</dbReference>
<dbReference type="EMBL" id="DXFZ01000111">
    <property type="protein sequence ID" value="HIW96712.1"/>
    <property type="molecule type" value="Genomic_DNA"/>
</dbReference>
<evidence type="ECO:0000313" key="4">
    <source>
        <dbReference type="EMBL" id="HIW96712.1"/>
    </source>
</evidence>
<reference evidence="4" key="1">
    <citation type="journal article" date="2021" name="PeerJ">
        <title>Extensive microbial diversity within the chicken gut microbiome revealed by metagenomics and culture.</title>
        <authorList>
            <person name="Gilroy R."/>
            <person name="Ravi A."/>
            <person name="Getino M."/>
            <person name="Pursley I."/>
            <person name="Horton D.L."/>
            <person name="Alikhan N.F."/>
            <person name="Baker D."/>
            <person name="Gharbi K."/>
            <person name="Hall N."/>
            <person name="Watson M."/>
            <person name="Adriaenssens E.M."/>
            <person name="Foster-Nyarko E."/>
            <person name="Jarju S."/>
            <person name="Secka A."/>
            <person name="Antonio M."/>
            <person name="Oren A."/>
            <person name="Chaudhuri R.R."/>
            <person name="La Ragione R."/>
            <person name="Hildebrand F."/>
            <person name="Pallen M.J."/>
        </authorList>
    </citation>
    <scope>NUCLEOTIDE SEQUENCE</scope>
    <source>
        <strain evidence="4">4376</strain>
    </source>
</reference>
<reference evidence="4" key="2">
    <citation type="submission" date="2021-04" db="EMBL/GenBank/DDBJ databases">
        <authorList>
            <person name="Gilroy R."/>
        </authorList>
    </citation>
    <scope>NUCLEOTIDE SEQUENCE</scope>
    <source>
        <strain evidence="4">4376</strain>
    </source>
</reference>
<dbReference type="PANTHER" id="PTHR43072">
    <property type="entry name" value="N-ACETYLTRANSFERASE"/>
    <property type="match status" value="1"/>
</dbReference>
<dbReference type="InterPro" id="IPR016181">
    <property type="entry name" value="Acyl_CoA_acyltransferase"/>
</dbReference>
<evidence type="ECO:0000256" key="2">
    <source>
        <dbReference type="ARBA" id="ARBA00023315"/>
    </source>
</evidence>
<protein>
    <submittedName>
        <fullName evidence="4">GNAT family N-acetyltransferase</fullName>
    </submittedName>
</protein>
<keyword evidence="1" id="KW-0808">Transferase</keyword>
<dbReference type="PANTHER" id="PTHR43072:SF23">
    <property type="entry name" value="UPF0039 PROTEIN C11D3.02C"/>
    <property type="match status" value="1"/>
</dbReference>
<dbReference type="SUPFAM" id="SSF55729">
    <property type="entry name" value="Acyl-CoA N-acyltransferases (Nat)"/>
    <property type="match status" value="1"/>
</dbReference>
<dbReference type="Pfam" id="PF00583">
    <property type="entry name" value="Acetyltransf_1"/>
    <property type="match status" value="1"/>
</dbReference>
<evidence type="ECO:0000313" key="5">
    <source>
        <dbReference type="Proteomes" id="UP000824189"/>
    </source>
</evidence>
<dbReference type="InterPro" id="IPR000182">
    <property type="entry name" value="GNAT_dom"/>
</dbReference>